<dbReference type="InterPro" id="IPR036457">
    <property type="entry name" value="PPM-type-like_dom_sf"/>
</dbReference>
<evidence type="ECO:0000313" key="2">
    <source>
        <dbReference type="EMBL" id="PAP78655.1"/>
    </source>
</evidence>
<proteinExistence type="predicted"/>
<keyword evidence="3" id="KW-1185">Reference proteome</keyword>
<dbReference type="PANTHER" id="PTHR47992">
    <property type="entry name" value="PROTEIN PHOSPHATASE"/>
    <property type="match status" value="1"/>
</dbReference>
<reference evidence="2 3" key="1">
    <citation type="submission" date="2016-11" db="EMBL/GenBank/DDBJ databases">
        <title>Study of marine rhodopsin-containing bacteria.</title>
        <authorList>
            <person name="Yoshizawa S."/>
            <person name="Kumagai Y."/>
            <person name="Kogure K."/>
        </authorList>
    </citation>
    <scope>NUCLEOTIDE SEQUENCE [LARGE SCALE GENOMIC DNA]</scope>
    <source>
        <strain evidence="2 3">SAORIC-28</strain>
    </source>
</reference>
<dbReference type="EMBL" id="MQWD01000001">
    <property type="protein sequence ID" value="PAP78655.1"/>
    <property type="molecule type" value="Genomic_DNA"/>
</dbReference>
<dbReference type="SMART" id="SM00332">
    <property type="entry name" value="PP2Cc"/>
    <property type="match status" value="1"/>
</dbReference>
<dbReference type="SMART" id="SM00331">
    <property type="entry name" value="PP2C_SIG"/>
    <property type="match status" value="1"/>
</dbReference>
<dbReference type="Gene3D" id="3.60.40.10">
    <property type="entry name" value="PPM-type phosphatase domain"/>
    <property type="match status" value="1"/>
</dbReference>
<dbReference type="Proteomes" id="UP000216339">
    <property type="component" value="Unassembled WGS sequence"/>
</dbReference>
<protein>
    <recommendedName>
        <fullName evidence="1">PPM-type phosphatase domain-containing protein</fullName>
    </recommendedName>
</protein>
<dbReference type="Pfam" id="PF13672">
    <property type="entry name" value="PP2C_2"/>
    <property type="match status" value="1"/>
</dbReference>
<dbReference type="CDD" id="cd00143">
    <property type="entry name" value="PP2Cc"/>
    <property type="match status" value="1"/>
</dbReference>
<feature type="domain" description="PPM-type phosphatase" evidence="1">
    <location>
        <begin position="1"/>
        <end position="240"/>
    </location>
</feature>
<dbReference type="PROSITE" id="PS51746">
    <property type="entry name" value="PPM_2"/>
    <property type="match status" value="1"/>
</dbReference>
<name>A0A271J6S7_9BACT</name>
<accession>A0A271J6S7</accession>
<comment type="caution">
    <text evidence="2">The sequence shown here is derived from an EMBL/GenBank/DDBJ whole genome shotgun (WGS) entry which is preliminary data.</text>
</comment>
<gene>
    <name evidence="2" type="ORF">BSZ37_04445</name>
</gene>
<evidence type="ECO:0000313" key="3">
    <source>
        <dbReference type="Proteomes" id="UP000216339"/>
    </source>
</evidence>
<dbReference type="SUPFAM" id="SSF81606">
    <property type="entry name" value="PP2C-like"/>
    <property type="match status" value="1"/>
</dbReference>
<dbReference type="GO" id="GO:0004722">
    <property type="term" value="F:protein serine/threonine phosphatase activity"/>
    <property type="evidence" value="ECO:0007669"/>
    <property type="project" value="InterPro"/>
</dbReference>
<dbReference type="InterPro" id="IPR001932">
    <property type="entry name" value="PPM-type_phosphatase-like_dom"/>
</dbReference>
<sequence>MGAVRSENQDAFGVLPALAIASGDVPGRVVPQPAVFAVADGMGGHEAGAEASNVAVDAMMGAFGPDFRTQSDRLALMRAAITVANEAVWARANAGSYRRQMGTTCTLLLIADGQAYLGHVGDSRAYRVRGERIVQMTTDHTIGEAARHDPALAEIARTRAHHLTRAIGIREDVEVDAIQAGAIQPGDRFVLCSDGLAPVGPDELVRTVLAYTPQDAADWLVTRASTLGSRDNATAVVVQVAP</sequence>
<dbReference type="AlphaFoldDB" id="A0A271J6S7"/>
<evidence type="ECO:0000259" key="1">
    <source>
        <dbReference type="PROSITE" id="PS51746"/>
    </source>
</evidence>
<organism evidence="2 3">
    <name type="scientific">Rubrivirga marina</name>
    <dbReference type="NCBI Taxonomy" id="1196024"/>
    <lineage>
        <taxon>Bacteria</taxon>
        <taxon>Pseudomonadati</taxon>
        <taxon>Rhodothermota</taxon>
        <taxon>Rhodothermia</taxon>
        <taxon>Rhodothermales</taxon>
        <taxon>Rubricoccaceae</taxon>
        <taxon>Rubrivirga</taxon>
    </lineage>
</organism>
<dbReference type="InterPro" id="IPR015655">
    <property type="entry name" value="PP2C"/>
</dbReference>